<dbReference type="FunFam" id="3.40.50.300:FF:000042">
    <property type="entry name" value="Maltose/maltodextrin ABC transporter, ATP-binding protein"/>
    <property type="match status" value="1"/>
</dbReference>
<dbReference type="InterPro" id="IPR003593">
    <property type="entry name" value="AAA+_ATPase"/>
</dbReference>
<organism evidence="5 6">
    <name type="scientific">Microbacterium faecale</name>
    <dbReference type="NCBI Taxonomy" id="1804630"/>
    <lineage>
        <taxon>Bacteria</taxon>
        <taxon>Bacillati</taxon>
        <taxon>Actinomycetota</taxon>
        <taxon>Actinomycetes</taxon>
        <taxon>Micrococcales</taxon>
        <taxon>Microbacteriaceae</taxon>
        <taxon>Microbacterium</taxon>
    </lineage>
</organism>
<evidence type="ECO:0000259" key="4">
    <source>
        <dbReference type="PROSITE" id="PS50893"/>
    </source>
</evidence>
<dbReference type="Gene3D" id="3.40.50.300">
    <property type="entry name" value="P-loop containing nucleotide triphosphate hydrolases"/>
    <property type="match status" value="1"/>
</dbReference>
<dbReference type="AlphaFoldDB" id="A0A916Y4D1"/>
<dbReference type="SMART" id="SM00382">
    <property type="entry name" value="AAA"/>
    <property type="match status" value="1"/>
</dbReference>
<dbReference type="PROSITE" id="PS50893">
    <property type="entry name" value="ABC_TRANSPORTER_2"/>
    <property type="match status" value="1"/>
</dbReference>
<dbReference type="PANTHER" id="PTHR42781">
    <property type="entry name" value="SPERMIDINE/PUTRESCINE IMPORT ATP-BINDING PROTEIN POTA"/>
    <property type="match status" value="1"/>
</dbReference>
<dbReference type="PANTHER" id="PTHR42781:SF4">
    <property type="entry name" value="SPERMIDINE_PUTRESCINE IMPORT ATP-BINDING PROTEIN POTA"/>
    <property type="match status" value="1"/>
</dbReference>
<reference evidence="5" key="2">
    <citation type="submission" date="2020-09" db="EMBL/GenBank/DDBJ databases">
        <authorList>
            <person name="Sun Q."/>
            <person name="Zhou Y."/>
        </authorList>
    </citation>
    <scope>NUCLEOTIDE SEQUENCE</scope>
    <source>
        <strain evidence="5">CGMCC 1.15152</strain>
    </source>
</reference>
<dbReference type="SUPFAM" id="SSF52540">
    <property type="entry name" value="P-loop containing nucleoside triphosphate hydrolases"/>
    <property type="match status" value="1"/>
</dbReference>
<dbReference type="RefSeq" id="WP_188710887.1">
    <property type="nucleotide sequence ID" value="NZ_BMHO01000001.1"/>
</dbReference>
<keyword evidence="3 5" id="KW-0067">ATP-binding</keyword>
<evidence type="ECO:0000313" key="5">
    <source>
        <dbReference type="EMBL" id="GGD29211.1"/>
    </source>
</evidence>
<comment type="caution">
    <text evidence="5">The sequence shown here is derived from an EMBL/GenBank/DDBJ whole genome shotgun (WGS) entry which is preliminary data.</text>
</comment>
<dbReference type="PROSITE" id="PS00211">
    <property type="entry name" value="ABC_TRANSPORTER_1"/>
    <property type="match status" value="1"/>
</dbReference>
<protein>
    <submittedName>
        <fullName evidence="5">ABC transporter ATP-binding protein</fullName>
    </submittedName>
</protein>
<proteinExistence type="predicted"/>
<dbReference type="InterPro" id="IPR013611">
    <property type="entry name" value="Transp-assoc_OB_typ2"/>
</dbReference>
<keyword evidence="1" id="KW-0813">Transport</keyword>
<dbReference type="InterPro" id="IPR027417">
    <property type="entry name" value="P-loop_NTPase"/>
</dbReference>
<evidence type="ECO:0000256" key="1">
    <source>
        <dbReference type="ARBA" id="ARBA00022448"/>
    </source>
</evidence>
<keyword evidence="2" id="KW-0547">Nucleotide-binding</keyword>
<dbReference type="GO" id="GO:0043190">
    <property type="term" value="C:ATP-binding cassette (ABC) transporter complex"/>
    <property type="evidence" value="ECO:0007669"/>
    <property type="project" value="InterPro"/>
</dbReference>
<dbReference type="EMBL" id="BMHO01000001">
    <property type="protein sequence ID" value="GGD29211.1"/>
    <property type="molecule type" value="Genomic_DNA"/>
</dbReference>
<dbReference type="InterPro" id="IPR003439">
    <property type="entry name" value="ABC_transporter-like_ATP-bd"/>
</dbReference>
<evidence type="ECO:0000313" key="6">
    <source>
        <dbReference type="Proteomes" id="UP000633205"/>
    </source>
</evidence>
<reference evidence="5" key="1">
    <citation type="journal article" date="2014" name="Int. J. Syst. Evol. Microbiol.">
        <title>Complete genome sequence of Corynebacterium casei LMG S-19264T (=DSM 44701T), isolated from a smear-ripened cheese.</title>
        <authorList>
            <consortium name="US DOE Joint Genome Institute (JGI-PGF)"/>
            <person name="Walter F."/>
            <person name="Albersmeier A."/>
            <person name="Kalinowski J."/>
            <person name="Ruckert C."/>
        </authorList>
    </citation>
    <scope>NUCLEOTIDE SEQUENCE</scope>
    <source>
        <strain evidence="5">CGMCC 1.15152</strain>
    </source>
</reference>
<dbReference type="Pfam" id="PF00005">
    <property type="entry name" value="ABC_tran"/>
    <property type="match status" value="1"/>
</dbReference>
<evidence type="ECO:0000256" key="3">
    <source>
        <dbReference type="ARBA" id="ARBA00022840"/>
    </source>
</evidence>
<sequence length="347" mass="37385">MRVELAGVTKSFGKSQVLHGIDLTIADGEFVTLLGPSGCGKTTTLRCIAGLEDPDGGSIDAGDRTFANADSLRFLPPHRRKVGMVFQSYALWPHLSVTANVAYPMKRRKVPRGEIRQRAAQALASVDMAKHADRFPHELSGGQQQRVALARGLVSANGLMLYDEPLSNLDAKLRIAMRAEIQRLHREFGNTSIYVTHDQEEALALSDRVVIMNSGRIDQVGTPEEIYGRPVSRFAADFVGFENIVGADGSALAGGLRATDRSLTAPAGGALAFRSKSVRLGDTTGGLVGRGVIRDSAYVGEYWTARVEAADGTSIGVTMAADHDRRMTDGTETEFSVRSDDVIALQR</sequence>
<keyword evidence="6" id="KW-1185">Reference proteome</keyword>
<dbReference type="GO" id="GO:0005524">
    <property type="term" value="F:ATP binding"/>
    <property type="evidence" value="ECO:0007669"/>
    <property type="project" value="UniProtKB-KW"/>
</dbReference>
<accession>A0A916Y4D1</accession>
<evidence type="ECO:0000256" key="2">
    <source>
        <dbReference type="ARBA" id="ARBA00022741"/>
    </source>
</evidence>
<gene>
    <name evidence="5" type="ORF">GCM10010915_06690</name>
</gene>
<name>A0A916Y4D1_9MICO</name>
<dbReference type="InterPro" id="IPR017871">
    <property type="entry name" value="ABC_transporter-like_CS"/>
</dbReference>
<dbReference type="GO" id="GO:0140359">
    <property type="term" value="F:ABC-type transporter activity"/>
    <property type="evidence" value="ECO:0007669"/>
    <property type="project" value="UniProtKB-ARBA"/>
</dbReference>
<dbReference type="GO" id="GO:0016887">
    <property type="term" value="F:ATP hydrolysis activity"/>
    <property type="evidence" value="ECO:0007669"/>
    <property type="project" value="InterPro"/>
</dbReference>
<feature type="domain" description="ABC transporter" evidence="4">
    <location>
        <begin position="3"/>
        <end position="239"/>
    </location>
</feature>
<dbReference type="Pfam" id="PF08402">
    <property type="entry name" value="TOBE_2"/>
    <property type="match status" value="1"/>
</dbReference>
<dbReference type="InterPro" id="IPR050093">
    <property type="entry name" value="ABC_SmlMolc_Importer"/>
</dbReference>
<dbReference type="Proteomes" id="UP000633205">
    <property type="component" value="Unassembled WGS sequence"/>
</dbReference>